<dbReference type="CDD" id="cd05379">
    <property type="entry name" value="CAP_bacterial"/>
    <property type="match status" value="1"/>
</dbReference>
<dbReference type="KEGG" id="svi:Svir_38670"/>
<dbReference type="EMBL" id="CP001683">
    <property type="protein sequence ID" value="ACU98811.1"/>
    <property type="molecule type" value="Genomic_DNA"/>
</dbReference>
<evidence type="ECO:0000256" key="1">
    <source>
        <dbReference type="SAM" id="MobiDB-lite"/>
    </source>
</evidence>
<evidence type="ECO:0000313" key="4">
    <source>
        <dbReference type="EMBL" id="ACU98811.1"/>
    </source>
</evidence>
<feature type="domain" description="SCP" evidence="3">
    <location>
        <begin position="147"/>
        <end position="258"/>
    </location>
</feature>
<dbReference type="Proteomes" id="UP000000841">
    <property type="component" value="Chromosome"/>
</dbReference>
<feature type="compositionally biased region" description="Basic and acidic residues" evidence="1">
    <location>
        <begin position="49"/>
        <end position="61"/>
    </location>
</feature>
<dbReference type="Gene3D" id="3.40.33.10">
    <property type="entry name" value="CAP"/>
    <property type="match status" value="1"/>
</dbReference>
<evidence type="ECO:0000259" key="3">
    <source>
        <dbReference type="Pfam" id="PF00188"/>
    </source>
</evidence>
<dbReference type="AlphaFoldDB" id="C7MRM5"/>
<organism evidence="4 5">
    <name type="scientific">Saccharomonospora viridis (strain ATCC 15386 / DSM 43017 / JCM 3036 / CCUG 5913 / NBRC 12207 / NCIMB 9602 / P101)</name>
    <name type="common">Thermoactinomyces viridis</name>
    <dbReference type="NCBI Taxonomy" id="471857"/>
    <lineage>
        <taxon>Bacteria</taxon>
        <taxon>Bacillati</taxon>
        <taxon>Actinomycetota</taxon>
        <taxon>Actinomycetes</taxon>
        <taxon>Pseudonocardiales</taxon>
        <taxon>Pseudonocardiaceae</taxon>
        <taxon>Saccharomonospora</taxon>
    </lineage>
</organism>
<dbReference type="PANTHER" id="PTHR31157">
    <property type="entry name" value="SCP DOMAIN-CONTAINING PROTEIN"/>
    <property type="match status" value="1"/>
</dbReference>
<reference evidence="4 5" key="1">
    <citation type="journal article" date="2009" name="Stand. Genomic Sci.">
        <title>Complete genome sequence of Saccharomonospora viridis type strain (P101).</title>
        <authorList>
            <person name="Pati A."/>
            <person name="Sikorski J."/>
            <person name="Nolan M."/>
            <person name="Lapidus A."/>
            <person name="Copeland A."/>
            <person name="Glavina Del Rio T."/>
            <person name="Lucas S."/>
            <person name="Chen F."/>
            <person name="Tice H."/>
            <person name="Pitluck S."/>
            <person name="Cheng J.F."/>
            <person name="Chertkov O."/>
            <person name="Brettin T."/>
            <person name="Han C."/>
            <person name="Detter J.C."/>
            <person name="Kuske C."/>
            <person name="Bruce D."/>
            <person name="Goodwin L."/>
            <person name="Chain P."/>
            <person name="D'haeseleer P."/>
            <person name="Chen A."/>
            <person name="Palaniappan K."/>
            <person name="Ivanova N."/>
            <person name="Mavromatis K."/>
            <person name="Mikhailova N."/>
            <person name="Rohde M."/>
            <person name="Tindall B.J."/>
            <person name="Goker M."/>
            <person name="Bristow J."/>
            <person name="Eisen J.A."/>
            <person name="Markowitz V."/>
            <person name="Hugenholtz P."/>
            <person name="Kyrpides N.C."/>
            <person name="Klenk H.P."/>
        </authorList>
    </citation>
    <scope>NUCLEOTIDE SEQUENCE [LARGE SCALE GENOMIC DNA]</scope>
    <source>
        <strain evidence="5">ATCC 15386 / DSM 43017 / JCM 3036 / NBRC 12207 / P101</strain>
    </source>
</reference>
<evidence type="ECO:0000313" key="5">
    <source>
        <dbReference type="Proteomes" id="UP000000841"/>
    </source>
</evidence>
<feature type="transmembrane region" description="Helical" evidence="2">
    <location>
        <begin position="17"/>
        <end position="37"/>
    </location>
</feature>
<keyword evidence="5" id="KW-1185">Reference proteome</keyword>
<protein>
    <submittedName>
        <fullName evidence="4">Uncharacterized protein with SCP/PR1 domains</fullName>
    </submittedName>
</protein>
<dbReference type="InterPro" id="IPR014044">
    <property type="entry name" value="CAP_dom"/>
</dbReference>
<dbReference type="SUPFAM" id="SSF55797">
    <property type="entry name" value="PR-1-like"/>
    <property type="match status" value="1"/>
</dbReference>
<keyword evidence="2" id="KW-0812">Transmembrane</keyword>
<keyword evidence="2" id="KW-0472">Membrane</keyword>
<dbReference type="PANTHER" id="PTHR31157:SF1">
    <property type="entry name" value="SCP DOMAIN-CONTAINING PROTEIN"/>
    <property type="match status" value="1"/>
</dbReference>
<feature type="compositionally biased region" description="Low complexity" evidence="1">
    <location>
        <begin position="72"/>
        <end position="88"/>
    </location>
</feature>
<name>C7MRM5_SACVD</name>
<evidence type="ECO:0000256" key="2">
    <source>
        <dbReference type="SAM" id="Phobius"/>
    </source>
</evidence>
<dbReference type="STRING" id="471857.Svir_38670"/>
<dbReference type="Pfam" id="PF00188">
    <property type="entry name" value="CAP"/>
    <property type="match status" value="1"/>
</dbReference>
<accession>C7MRM5</accession>
<sequence length="260" mass="27216">MVACRLVSTPSPRIRSLLVMVSVLVGVVAAASVHLFWLPPSNDDTTLARSEEPDPELEHGARPGGGETRTAPPSTSGGKTVSTTSTPSPTTPEPEPEASAEPIPSGVASSNPDESSVEGSATENTGSTESSEPPASNAGDHAEQVVALVNDARAEAGCAPVRVDHRLTESAQAHSDDMAEHNYLSHTSLDGTTFDERISEAGYPHPAAENIAMGMASAEAVMDAWMDSEGHRRNIVNCKITAIGVGVNPDGWYWTQNFGY</sequence>
<feature type="compositionally biased region" description="Polar residues" evidence="1">
    <location>
        <begin position="107"/>
        <end position="134"/>
    </location>
</feature>
<dbReference type="InterPro" id="IPR035940">
    <property type="entry name" value="CAP_sf"/>
</dbReference>
<dbReference type="eggNOG" id="COG2340">
    <property type="taxonomic scope" value="Bacteria"/>
</dbReference>
<feature type="region of interest" description="Disordered" evidence="1">
    <location>
        <begin position="38"/>
        <end position="140"/>
    </location>
</feature>
<proteinExistence type="predicted"/>
<dbReference type="HOGENOM" id="CLU_048111_2_2_11"/>
<keyword evidence="2" id="KW-1133">Transmembrane helix</keyword>
<gene>
    <name evidence="4" type="ordered locus">Svir_38670</name>
</gene>